<feature type="domain" description="HTH cro/C1-type" evidence="1">
    <location>
        <begin position="7"/>
        <end position="61"/>
    </location>
</feature>
<dbReference type="SMART" id="SM00530">
    <property type="entry name" value="HTH_XRE"/>
    <property type="match status" value="1"/>
</dbReference>
<dbReference type="GO" id="GO:0003677">
    <property type="term" value="F:DNA binding"/>
    <property type="evidence" value="ECO:0007669"/>
    <property type="project" value="InterPro"/>
</dbReference>
<evidence type="ECO:0000313" key="2">
    <source>
        <dbReference type="EMBL" id="GAI59535.1"/>
    </source>
</evidence>
<evidence type="ECO:0000259" key="1">
    <source>
        <dbReference type="PROSITE" id="PS50943"/>
    </source>
</evidence>
<dbReference type="SUPFAM" id="SSF47413">
    <property type="entry name" value="lambda repressor-like DNA-binding domains"/>
    <property type="match status" value="1"/>
</dbReference>
<sequence>MKCRTKLKEIIDKKGLKQRKIAKDLDIHYVVFSTYVTGKSVPTLERAKKIADYFNMKIEDIFFDKNIHNVNDL</sequence>
<dbReference type="InterPro" id="IPR001387">
    <property type="entry name" value="Cro/C1-type_HTH"/>
</dbReference>
<organism evidence="2">
    <name type="scientific">marine sediment metagenome</name>
    <dbReference type="NCBI Taxonomy" id="412755"/>
    <lineage>
        <taxon>unclassified sequences</taxon>
        <taxon>metagenomes</taxon>
        <taxon>ecological metagenomes</taxon>
    </lineage>
</organism>
<dbReference type="EMBL" id="BARW01002707">
    <property type="protein sequence ID" value="GAI59535.1"/>
    <property type="molecule type" value="Genomic_DNA"/>
</dbReference>
<dbReference type="InterPro" id="IPR010982">
    <property type="entry name" value="Lambda_DNA-bd_dom_sf"/>
</dbReference>
<gene>
    <name evidence="2" type="ORF">S12H4_07367</name>
</gene>
<dbReference type="Pfam" id="PF13443">
    <property type="entry name" value="HTH_26"/>
    <property type="match status" value="1"/>
</dbReference>
<accession>X1R8R9</accession>
<dbReference type="CDD" id="cd00093">
    <property type="entry name" value="HTH_XRE"/>
    <property type="match status" value="1"/>
</dbReference>
<name>X1R8R9_9ZZZZ</name>
<proteinExistence type="predicted"/>
<reference evidence="2" key="1">
    <citation type="journal article" date="2014" name="Front. Microbiol.">
        <title>High frequency of phylogenetically diverse reductive dehalogenase-homologous genes in deep subseafloor sedimentary metagenomes.</title>
        <authorList>
            <person name="Kawai M."/>
            <person name="Futagami T."/>
            <person name="Toyoda A."/>
            <person name="Takaki Y."/>
            <person name="Nishi S."/>
            <person name="Hori S."/>
            <person name="Arai W."/>
            <person name="Tsubouchi T."/>
            <person name="Morono Y."/>
            <person name="Uchiyama I."/>
            <person name="Ito T."/>
            <person name="Fujiyama A."/>
            <person name="Inagaki F."/>
            <person name="Takami H."/>
        </authorList>
    </citation>
    <scope>NUCLEOTIDE SEQUENCE</scope>
    <source>
        <strain evidence="2">Expedition CK06-06</strain>
    </source>
</reference>
<dbReference type="PROSITE" id="PS50943">
    <property type="entry name" value="HTH_CROC1"/>
    <property type="match status" value="1"/>
</dbReference>
<protein>
    <recommendedName>
        <fullName evidence="1">HTH cro/C1-type domain-containing protein</fullName>
    </recommendedName>
</protein>
<comment type="caution">
    <text evidence="2">The sequence shown here is derived from an EMBL/GenBank/DDBJ whole genome shotgun (WGS) entry which is preliminary data.</text>
</comment>
<dbReference type="AlphaFoldDB" id="X1R8R9"/>
<dbReference type="Gene3D" id="1.10.260.40">
    <property type="entry name" value="lambda repressor-like DNA-binding domains"/>
    <property type="match status" value="1"/>
</dbReference>